<evidence type="ECO:0000256" key="7">
    <source>
        <dbReference type="SAM" id="SignalP"/>
    </source>
</evidence>
<dbReference type="FunFam" id="2.120.10.30:FF:000241">
    <property type="entry name" value="Low-density lipoprotein receptor-related protein 6"/>
    <property type="match status" value="1"/>
</dbReference>
<comment type="caution">
    <text evidence="9">The sequence shown here is derived from an EMBL/GenBank/DDBJ whole genome shotgun (WGS) entry which is preliminary data.</text>
</comment>
<dbReference type="PANTHER" id="PTHR46513">
    <property type="entry name" value="VITELLOGENIN RECEPTOR-LIKE PROTEIN-RELATED-RELATED"/>
    <property type="match status" value="1"/>
</dbReference>
<dbReference type="InterPro" id="IPR050778">
    <property type="entry name" value="Cueball_EGF_LRP_Nidogen"/>
</dbReference>
<evidence type="ECO:0000313" key="9">
    <source>
        <dbReference type="EMBL" id="VDI67420.1"/>
    </source>
</evidence>
<dbReference type="InterPro" id="IPR002048">
    <property type="entry name" value="EF_hand_dom"/>
</dbReference>
<dbReference type="PROSITE" id="PS50222">
    <property type="entry name" value="EF_HAND_2"/>
    <property type="match status" value="1"/>
</dbReference>
<keyword evidence="3" id="KW-0677">Repeat</keyword>
<protein>
    <recommendedName>
        <fullName evidence="8">EF-hand domain-containing protein</fullName>
    </recommendedName>
</protein>
<dbReference type="SUPFAM" id="SSF63825">
    <property type="entry name" value="YWTD domain"/>
    <property type="match status" value="1"/>
</dbReference>
<evidence type="ECO:0000256" key="2">
    <source>
        <dbReference type="ARBA" id="ARBA00022729"/>
    </source>
</evidence>
<evidence type="ECO:0000256" key="4">
    <source>
        <dbReference type="ARBA" id="ARBA00023157"/>
    </source>
</evidence>
<feature type="chain" id="PRO_5032454645" description="EF-hand domain-containing protein" evidence="7">
    <location>
        <begin position="17"/>
        <end position="374"/>
    </location>
</feature>
<keyword evidence="10" id="KW-1185">Reference proteome</keyword>
<evidence type="ECO:0000259" key="8">
    <source>
        <dbReference type="PROSITE" id="PS50222"/>
    </source>
</evidence>
<evidence type="ECO:0000313" key="10">
    <source>
        <dbReference type="Proteomes" id="UP000596742"/>
    </source>
</evidence>
<feature type="non-terminal residue" evidence="9">
    <location>
        <position position="374"/>
    </location>
</feature>
<dbReference type="Gene3D" id="2.120.10.30">
    <property type="entry name" value="TolB, C-terminal domain"/>
    <property type="match status" value="1"/>
</dbReference>
<accession>A0A8B6GQ99</accession>
<keyword evidence="4" id="KW-1015">Disulfide bond</keyword>
<keyword evidence="5" id="KW-0325">Glycoprotein</keyword>
<organism evidence="9 10">
    <name type="scientific">Mytilus galloprovincialis</name>
    <name type="common">Mediterranean mussel</name>
    <dbReference type="NCBI Taxonomy" id="29158"/>
    <lineage>
        <taxon>Eukaryota</taxon>
        <taxon>Metazoa</taxon>
        <taxon>Spiralia</taxon>
        <taxon>Lophotrochozoa</taxon>
        <taxon>Mollusca</taxon>
        <taxon>Bivalvia</taxon>
        <taxon>Autobranchia</taxon>
        <taxon>Pteriomorphia</taxon>
        <taxon>Mytilida</taxon>
        <taxon>Mytiloidea</taxon>
        <taxon>Mytilidae</taxon>
        <taxon>Mytilinae</taxon>
        <taxon>Mytilus</taxon>
    </lineage>
</organism>
<evidence type="ECO:0000256" key="5">
    <source>
        <dbReference type="ARBA" id="ARBA00023180"/>
    </source>
</evidence>
<proteinExistence type="predicted"/>
<dbReference type="PANTHER" id="PTHR46513:SF44">
    <property type="entry name" value="LDL RECEPTOR RELATED PROTEIN 4"/>
    <property type="match status" value="1"/>
</dbReference>
<evidence type="ECO:0000256" key="1">
    <source>
        <dbReference type="ARBA" id="ARBA00022536"/>
    </source>
</evidence>
<dbReference type="InterPro" id="IPR018247">
    <property type="entry name" value="EF_Hand_1_Ca_BS"/>
</dbReference>
<name>A0A8B6GQ99_MYTGA</name>
<reference evidence="9" key="1">
    <citation type="submission" date="2018-11" db="EMBL/GenBank/DDBJ databases">
        <authorList>
            <person name="Alioto T."/>
            <person name="Alioto T."/>
        </authorList>
    </citation>
    <scope>NUCLEOTIDE SEQUENCE</scope>
</reference>
<dbReference type="GO" id="GO:0005509">
    <property type="term" value="F:calcium ion binding"/>
    <property type="evidence" value="ECO:0007669"/>
    <property type="project" value="InterPro"/>
</dbReference>
<feature type="domain" description="EF-hand" evidence="8">
    <location>
        <begin position="64"/>
        <end position="86"/>
    </location>
</feature>
<dbReference type="AlphaFoldDB" id="A0A8B6GQ99"/>
<dbReference type="EMBL" id="UYJE01008800">
    <property type="protein sequence ID" value="VDI67420.1"/>
    <property type="molecule type" value="Genomic_DNA"/>
</dbReference>
<dbReference type="Pfam" id="PF00058">
    <property type="entry name" value="Ldl_recept_b"/>
    <property type="match status" value="4"/>
</dbReference>
<dbReference type="PROSITE" id="PS51120">
    <property type="entry name" value="LDLRB"/>
    <property type="match status" value="2"/>
</dbReference>
<evidence type="ECO:0000256" key="3">
    <source>
        <dbReference type="ARBA" id="ARBA00022737"/>
    </source>
</evidence>
<dbReference type="InterPro" id="IPR011042">
    <property type="entry name" value="6-blade_b-propeller_TolB-like"/>
</dbReference>
<keyword evidence="1" id="KW-0245">EGF-like domain</keyword>
<feature type="signal peptide" evidence="7">
    <location>
        <begin position="1"/>
        <end position="16"/>
    </location>
</feature>
<dbReference type="SMART" id="SM00135">
    <property type="entry name" value="LY"/>
    <property type="match status" value="4"/>
</dbReference>
<keyword evidence="2 7" id="KW-0732">Signal</keyword>
<feature type="repeat" description="LDL-receptor class B" evidence="6">
    <location>
        <begin position="287"/>
        <end position="329"/>
    </location>
</feature>
<evidence type="ECO:0000256" key="6">
    <source>
        <dbReference type="PROSITE-ProRule" id="PRU00461"/>
    </source>
</evidence>
<feature type="repeat" description="LDL-receptor class B" evidence="6">
    <location>
        <begin position="241"/>
        <end position="286"/>
    </location>
</feature>
<dbReference type="OrthoDB" id="6157061at2759"/>
<dbReference type="InterPro" id="IPR000033">
    <property type="entry name" value="LDLR_classB_rpt"/>
</dbReference>
<gene>
    <name evidence="9" type="ORF">MGAL_10B075326</name>
</gene>
<dbReference type="PROSITE" id="PS00018">
    <property type="entry name" value="EF_HAND_1"/>
    <property type="match status" value="1"/>
</dbReference>
<dbReference type="Proteomes" id="UP000596742">
    <property type="component" value="Unassembled WGS sequence"/>
</dbReference>
<sequence length="374" mass="43250">MKTLIILCYIVAASFAFPFKFKFKEGSAVYEAIAKTTSDINKRGAYKRKTSKLEAEIEVFYWTDADGNGSISPQEWANFYSTLEDGRLPKYSYNLWLRSFYNQITEPGFDKNNNSLMELGGSPLLLFANRKDVRMVDGNNSRGSSTVVAGNLEDAAAVDFLYEDRSVFFTDVSQKMIKRTWFNGSEITMDWLLIGWVERYTGLTQKRKRIEVANLDGSYRKVLYWNDLDQPRDIALDPLNGYMYWTDCGETPKIERAGMDGTHAHRSVIIKENIHWPNGLTLDYEDSQIYWTDAKNAFIHSCKFDGSDRRVVVEGELPHPFALTLYDRTLYWTDWKDRSINSCDKITGSNRRVILRDIYSPMDIHSFSARRQPK</sequence>